<dbReference type="AlphaFoldDB" id="A0A5D2HF06"/>
<accession>A0A5D2HF06</accession>
<organism evidence="1 2">
    <name type="scientific">Gossypium darwinii</name>
    <name type="common">Darwin's cotton</name>
    <name type="synonym">Gossypium barbadense var. darwinii</name>
    <dbReference type="NCBI Taxonomy" id="34276"/>
    <lineage>
        <taxon>Eukaryota</taxon>
        <taxon>Viridiplantae</taxon>
        <taxon>Streptophyta</taxon>
        <taxon>Embryophyta</taxon>
        <taxon>Tracheophyta</taxon>
        <taxon>Spermatophyta</taxon>
        <taxon>Magnoliopsida</taxon>
        <taxon>eudicotyledons</taxon>
        <taxon>Gunneridae</taxon>
        <taxon>Pentapetalae</taxon>
        <taxon>rosids</taxon>
        <taxon>malvids</taxon>
        <taxon>Malvales</taxon>
        <taxon>Malvaceae</taxon>
        <taxon>Malvoideae</taxon>
        <taxon>Gossypium</taxon>
    </lineage>
</organism>
<sequence length="49" mass="5512">MTIVSRIRELIDCMFCYRRSVLSEAILFFFHICAKGEGEELGGKGKGKA</sequence>
<protein>
    <submittedName>
        <fullName evidence="1">Uncharacterized protein</fullName>
    </submittedName>
</protein>
<name>A0A5D2HF06_GOSDA</name>
<dbReference type="Proteomes" id="UP000323506">
    <property type="component" value="Chromosome A02"/>
</dbReference>
<keyword evidence="2" id="KW-1185">Reference proteome</keyword>
<gene>
    <name evidence="1" type="ORF">ES288_A02G172100v1</name>
</gene>
<evidence type="ECO:0000313" key="1">
    <source>
        <dbReference type="EMBL" id="TYH28794.1"/>
    </source>
</evidence>
<dbReference type="EMBL" id="CM017689">
    <property type="protein sequence ID" value="TYH28794.1"/>
    <property type="molecule type" value="Genomic_DNA"/>
</dbReference>
<reference evidence="1 2" key="1">
    <citation type="submission" date="2019-06" db="EMBL/GenBank/DDBJ databases">
        <title>WGS assembly of Gossypium darwinii.</title>
        <authorList>
            <person name="Chen Z.J."/>
            <person name="Sreedasyam A."/>
            <person name="Ando A."/>
            <person name="Song Q."/>
            <person name="De L."/>
            <person name="Hulse-Kemp A."/>
            <person name="Ding M."/>
            <person name="Ye W."/>
            <person name="Kirkbride R."/>
            <person name="Jenkins J."/>
            <person name="Plott C."/>
            <person name="Lovell J."/>
            <person name="Lin Y.-M."/>
            <person name="Vaughn R."/>
            <person name="Liu B."/>
            <person name="Li W."/>
            <person name="Simpson S."/>
            <person name="Scheffler B."/>
            <person name="Saski C."/>
            <person name="Grover C."/>
            <person name="Hu G."/>
            <person name="Conover J."/>
            <person name="Carlson J."/>
            <person name="Shu S."/>
            <person name="Boston L."/>
            <person name="Williams M."/>
            <person name="Peterson D."/>
            <person name="Mcgee K."/>
            <person name="Jones D."/>
            <person name="Wendel J."/>
            <person name="Stelly D."/>
            <person name="Grimwood J."/>
            <person name="Schmutz J."/>
        </authorList>
    </citation>
    <scope>NUCLEOTIDE SEQUENCE [LARGE SCALE GENOMIC DNA]</scope>
    <source>
        <strain evidence="1">1808015.09</strain>
    </source>
</reference>
<proteinExistence type="predicted"/>
<evidence type="ECO:0000313" key="2">
    <source>
        <dbReference type="Proteomes" id="UP000323506"/>
    </source>
</evidence>